<dbReference type="AlphaFoldDB" id="A0A1J5E508"/>
<dbReference type="SUPFAM" id="SSF55961">
    <property type="entry name" value="Bet v1-like"/>
    <property type="match status" value="1"/>
</dbReference>
<comment type="caution">
    <text evidence="2">The sequence shown here is derived from an EMBL/GenBank/DDBJ whole genome shotgun (WGS) entry which is preliminary data.</text>
</comment>
<reference evidence="2 3" key="1">
    <citation type="journal article" date="2016" name="Environ. Microbiol.">
        <title>Genomic resolution of a cold subsurface aquifer community provides metabolic insights for novel microbes adapted to high CO concentrations.</title>
        <authorList>
            <person name="Probst A.J."/>
            <person name="Castelle C.J."/>
            <person name="Singh A."/>
            <person name="Brown C.T."/>
            <person name="Anantharaman K."/>
            <person name="Sharon I."/>
            <person name="Hug L.A."/>
            <person name="Burstein D."/>
            <person name="Emerson J.B."/>
            <person name="Thomas B.C."/>
            <person name="Banfield J.F."/>
        </authorList>
    </citation>
    <scope>NUCLEOTIDE SEQUENCE [LARGE SCALE GENOMIC DNA]</scope>
    <source>
        <strain evidence="2">CG2_30_40_21</strain>
    </source>
</reference>
<accession>A0A1J5E508</accession>
<dbReference type="Pfam" id="PF03364">
    <property type="entry name" value="Polyketide_cyc"/>
    <property type="match status" value="1"/>
</dbReference>
<evidence type="ECO:0000259" key="1">
    <source>
        <dbReference type="Pfam" id="PF03364"/>
    </source>
</evidence>
<name>A0A1J5E508_9BACT</name>
<dbReference type="InterPro" id="IPR023393">
    <property type="entry name" value="START-like_dom_sf"/>
</dbReference>
<protein>
    <recommendedName>
        <fullName evidence="1">Coenzyme Q-binding protein COQ10 START domain-containing protein</fullName>
    </recommendedName>
</protein>
<organism evidence="2 3">
    <name type="scientific">Candidatus Desantisbacteria bacterium CG2_30_40_21</name>
    <dbReference type="NCBI Taxonomy" id="1817895"/>
    <lineage>
        <taxon>Bacteria</taxon>
        <taxon>Candidatus Desantisiibacteriota</taxon>
    </lineage>
</organism>
<feature type="domain" description="Coenzyme Q-binding protein COQ10 START" evidence="1">
    <location>
        <begin position="31"/>
        <end position="120"/>
    </location>
</feature>
<dbReference type="STRING" id="1817895.AUJ95_05255"/>
<sequence length="144" mass="16313">MIYRKESIIIHEKLNMVFEKAQDIATSLKHVSAYKKVEILGQQGDKITHRSIISLWGIPVSYTSETVIKKNESIQHEQINGPLVGLKTEYWFDAVGEGTRVAINHQIDMKIPLIGKWMEGIVYAMVIRSLAKKCLSQLKCRCGG</sequence>
<proteinExistence type="predicted"/>
<dbReference type="Proteomes" id="UP000183085">
    <property type="component" value="Unassembled WGS sequence"/>
</dbReference>
<gene>
    <name evidence="2" type="ORF">AUJ95_05255</name>
</gene>
<dbReference type="EMBL" id="MNYI01000141">
    <property type="protein sequence ID" value="OIP39658.1"/>
    <property type="molecule type" value="Genomic_DNA"/>
</dbReference>
<dbReference type="Gene3D" id="3.30.530.20">
    <property type="match status" value="1"/>
</dbReference>
<evidence type="ECO:0000313" key="3">
    <source>
        <dbReference type="Proteomes" id="UP000183085"/>
    </source>
</evidence>
<evidence type="ECO:0000313" key="2">
    <source>
        <dbReference type="EMBL" id="OIP39658.1"/>
    </source>
</evidence>
<dbReference type="InterPro" id="IPR005031">
    <property type="entry name" value="COQ10_START"/>
</dbReference>